<dbReference type="Gene3D" id="2.40.128.20">
    <property type="match status" value="1"/>
</dbReference>
<evidence type="ECO:0000313" key="10">
    <source>
        <dbReference type="Ensembl" id="ENSMMMP00000002063.1"/>
    </source>
</evidence>
<evidence type="ECO:0000256" key="2">
    <source>
        <dbReference type="ARBA" id="ARBA00006889"/>
    </source>
</evidence>
<evidence type="ECO:0000256" key="8">
    <source>
        <dbReference type="SAM" id="SignalP"/>
    </source>
</evidence>
<dbReference type="InterPro" id="IPR002345">
    <property type="entry name" value="Lipocalin"/>
</dbReference>
<comment type="similarity">
    <text evidence="2 7">Belongs to the calycin superfamily. Lipocalin family.</text>
</comment>
<keyword evidence="4 8" id="KW-0732">Signal</keyword>
<evidence type="ECO:0000256" key="5">
    <source>
        <dbReference type="ARBA" id="ARBA00023106"/>
    </source>
</evidence>
<dbReference type="GO" id="GO:0005615">
    <property type="term" value="C:extracellular space"/>
    <property type="evidence" value="ECO:0007669"/>
    <property type="project" value="TreeGrafter"/>
</dbReference>
<proteinExistence type="inferred from homology"/>
<dbReference type="FunFam" id="2.40.128.20:FF:000008">
    <property type="entry name" value="Major urinary protein"/>
    <property type="match status" value="1"/>
</dbReference>
<dbReference type="GO" id="GO:0005550">
    <property type="term" value="F:pheromone binding"/>
    <property type="evidence" value="ECO:0007669"/>
    <property type="project" value="UniProtKB-KW"/>
</dbReference>
<organism evidence="10 11">
    <name type="scientific">Marmota marmota marmota</name>
    <name type="common">Alpine marmot</name>
    <dbReference type="NCBI Taxonomy" id="9994"/>
    <lineage>
        <taxon>Eukaryota</taxon>
        <taxon>Metazoa</taxon>
        <taxon>Chordata</taxon>
        <taxon>Craniata</taxon>
        <taxon>Vertebrata</taxon>
        <taxon>Euteleostomi</taxon>
        <taxon>Mammalia</taxon>
        <taxon>Eutheria</taxon>
        <taxon>Euarchontoglires</taxon>
        <taxon>Glires</taxon>
        <taxon>Rodentia</taxon>
        <taxon>Sciuromorpha</taxon>
        <taxon>Sciuridae</taxon>
        <taxon>Xerinae</taxon>
        <taxon>Marmotini</taxon>
        <taxon>Marmota</taxon>
    </lineage>
</organism>
<reference evidence="10" key="1">
    <citation type="submission" date="2025-08" db="UniProtKB">
        <authorList>
            <consortium name="Ensembl"/>
        </authorList>
    </citation>
    <scope>IDENTIFICATION</scope>
</reference>
<dbReference type="Proteomes" id="UP000694407">
    <property type="component" value="Unplaced"/>
</dbReference>
<dbReference type="Ensembl" id="ENSMMMT00000002310.1">
    <property type="protein sequence ID" value="ENSMMMP00000002063.1"/>
    <property type="gene ID" value="ENSMMMG00000001822.1"/>
</dbReference>
<protein>
    <recommendedName>
        <fullName evidence="9">Lipocalin/cytosolic fatty-acid binding domain-containing protein</fullName>
    </recommendedName>
</protein>
<keyword evidence="6" id="KW-1015">Disulfide bond</keyword>
<dbReference type="AlphaFoldDB" id="A0A8C5YPJ7"/>
<evidence type="ECO:0000256" key="6">
    <source>
        <dbReference type="ARBA" id="ARBA00023157"/>
    </source>
</evidence>
<name>A0A8C5YPJ7_MARMA</name>
<evidence type="ECO:0000313" key="11">
    <source>
        <dbReference type="Proteomes" id="UP000694407"/>
    </source>
</evidence>
<dbReference type="PRINTS" id="PR01221">
    <property type="entry name" value="MAJORURINARY"/>
</dbReference>
<dbReference type="InterPro" id="IPR022272">
    <property type="entry name" value="Lipocalin_CS"/>
</dbReference>
<evidence type="ECO:0000256" key="4">
    <source>
        <dbReference type="ARBA" id="ARBA00022729"/>
    </source>
</evidence>
<dbReference type="GeneTree" id="ENSGT01050000244868"/>
<keyword evidence="5" id="KW-0590">Pheromone-binding</keyword>
<dbReference type="PANTHER" id="PTHR11430">
    <property type="entry name" value="LIPOCALIN"/>
    <property type="match status" value="1"/>
</dbReference>
<evidence type="ECO:0000256" key="1">
    <source>
        <dbReference type="ARBA" id="ARBA00004613"/>
    </source>
</evidence>
<feature type="signal peptide" evidence="8">
    <location>
        <begin position="1"/>
        <end position="19"/>
    </location>
</feature>
<dbReference type="Pfam" id="PF00061">
    <property type="entry name" value="Lipocalin"/>
    <property type="match status" value="1"/>
</dbReference>
<dbReference type="GO" id="GO:0036094">
    <property type="term" value="F:small molecule binding"/>
    <property type="evidence" value="ECO:0007669"/>
    <property type="project" value="InterPro"/>
</dbReference>
<dbReference type="InterPro" id="IPR002971">
    <property type="entry name" value="Maj_urinary"/>
</dbReference>
<evidence type="ECO:0000256" key="7">
    <source>
        <dbReference type="RuleBase" id="RU003695"/>
    </source>
</evidence>
<keyword evidence="3" id="KW-0964">Secreted</keyword>
<accession>A0A8C5YPJ7</accession>
<dbReference type="InterPro" id="IPR000566">
    <property type="entry name" value="Lipocln_cytosolic_FA-bd_dom"/>
</dbReference>
<keyword evidence="11" id="KW-1185">Reference proteome</keyword>
<sequence length="188" mass="21837">MKLLLLSLGLILICAHTEGTHYGWKRKFDPRKYSGEWYAILLASDQKEKIEENGTFRVFVEYIRVLKNSSIVYKFHRIKKGECSEILLVSNKTEKDGVYKDIYDGHNIFKVLETDYCNYIIFYLINENNGNTFQLMQLYGQAPDMSSELKKKFVKFCKKYGIVKEDISDLTTVGKSSSWLSPPESCPQ</sequence>
<comment type="subcellular location">
    <subcellularLocation>
        <location evidence="1">Secreted</location>
    </subcellularLocation>
</comment>
<dbReference type="InterPro" id="IPR012674">
    <property type="entry name" value="Calycin"/>
</dbReference>
<evidence type="ECO:0000256" key="3">
    <source>
        <dbReference type="ARBA" id="ARBA00022525"/>
    </source>
</evidence>
<feature type="domain" description="Lipocalin/cytosolic fatty-acid binding" evidence="9">
    <location>
        <begin position="34"/>
        <end position="170"/>
    </location>
</feature>
<dbReference type="PANTHER" id="PTHR11430:SF76">
    <property type="entry name" value="MAJOR URINARY PROTEIN 1-RELATED"/>
    <property type="match status" value="1"/>
</dbReference>
<dbReference type="PRINTS" id="PR00179">
    <property type="entry name" value="LIPOCALIN"/>
</dbReference>
<feature type="chain" id="PRO_5034289963" description="Lipocalin/cytosolic fatty-acid binding domain-containing protein" evidence="8">
    <location>
        <begin position="20"/>
        <end position="188"/>
    </location>
</feature>
<reference evidence="10" key="2">
    <citation type="submission" date="2025-09" db="UniProtKB">
        <authorList>
            <consortium name="Ensembl"/>
        </authorList>
    </citation>
    <scope>IDENTIFICATION</scope>
</reference>
<evidence type="ECO:0000259" key="9">
    <source>
        <dbReference type="Pfam" id="PF00061"/>
    </source>
</evidence>
<dbReference type="SUPFAM" id="SSF50814">
    <property type="entry name" value="Lipocalins"/>
    <property type="match status" value="1"/>
</dbReference>
<dbReference type="PROSITE" id="PS00213">
    <property type="entry name" value="LIPOCALIN"/>
    <property type="match status" value="1"/>
</dbReference>